<feature type="binding site" evidence="4">
    <location>
        <position position="309"/>
    </location>
    <ligand>
        <name>Zn(2+)</name>
        <dbReference type="ChEBI" id="CHEBI:29105"/>
    </ligand>
</feature>
<evidence type="ECO:0000256" key="2">
    <source>
        <dbReference type="ARBA" id="ARBA00022679"/>
    </source>
</evidence>
<dbReference type="GO" id="GO:0008616">
    <property type="term" value="P:tRNA queuosine(34) biosynthetic process"/>
    <property type="evidence" value="ECO:0007669"/>
    <property type="project" value="UniProtKB-UniRule"/>
</dbReference>
<dbReference type="InterPro" id="IPR036511">
    <property type="entry name" value="TGT-like_sf"/>
</dbReference>
<evidence type="ECO:0000313" key="7">
    <source>
        <dbReference type="Proteomes" id="UP000309215"/>
    </source>
</evidence>
<comment type="function">
    <text evidence="4">Catalyzes the base-exchange of a guanine (G) residue with the queuine precursor 7-aminomethyl-7-deazaguanine (PreQ1) at position 34 (anticodon wobble position) in tRNAs with GU(N) anticodons (tRNA-Asp, -Asn, -His and -Tyr). Catalysis occurs through a double-displacement mechanism. The nucleophile active site attacks the C1' of nucleotide 34 to detach the guanine base from the RNA, forming a covalent enzyme-RNA intermediate. The proton acceptor active site deprotonates the incoming PreQ1, allowing a nucleophilic attack on the C1' of the ribose to form the product. After dissociation, two additional enzymatic reactions on the tRNA convert PreQ1 to queuine (Q), resulting in the hypermodified nucleoside queuosine (7-(((4,5-cis-dihydroxy-2-cyclopenten-1-yl)amino)methyl)-7-deazaguanosine).</text>
</comment>
<evidence type="ECO:0000313" key="6">
    <source>
        <dbReference type="EMBL" id="TKD12322.1"/>
    </source>
</evidence>
<dbReference type="GO" id="GO:0046872">
    <property type="term" value="F:metal ion binding"/>
    <property type="evidence" value="ECO:0007669"/>
    <property type="project" value="UniProtKB-KW"/>
</dbReference>
<feature type="binding site" evidence="4">
    <location>
        <begin position="97"/>
        <end position="101"/>
    </location>
    <ligand>
        <name>substrate</name>
    </ligand>
</feature>
<evidence type="ECO:0000256" key="3">
    <source>
        <dbReference type="ARBA" id="ARBA00022694"/>
    </source>
</evidence>
<sequence>MSGPSTPGYAFRTLATSGAARAGVLTTPHGDVPTPTFMPVGTQGSVKTMSPDEVAATGARIVLGNTYHLWLRPGPEVVAELGGLHGFTKWPHAMLTDSGGFQAFSLAERRQTSEDGFVFRSHLDGAKKVLTPEVAMQVQGKIGADIAMQLDICPPGDASRADFEAACARTTRWARRCLAAKRPDQAVFGIVQGGTDPALRRAHAEELAAMPFDGLALGGFSVGEPIARMHEVLLEVAHTLDPERPRYLMGVGTPYDLVRAIGAGVDMFDCVLPTRNARNGQALTRTGKVVIKQARYRTDPSPLDPTCTCPTCAAGYSRAYLRHLFIASELLVLRLITVHNLHLYGTLVREAREAILAGRYDVFAKEWLAGLEAGAAEHAPAT</sequence>
<dbReference type="OrthoDB" id="9805417at2"/>
<dbReference type="HAMAP" id="MF_00168">
    <property type="entry name" value="Q_tRNA_Tgt"/>
    <property type="match status" value="1"/>
</dbReference>
<dbReference type="InterPro" id="IPR002616">
    <property type="entry name" value="tRNA_ribo_trans-like"/>
</dbReference>
<comment type="similarity">
    <text evidence="4">Belongs to the queuine tRNA-ribosyltransferase family.</text>
</comment>
<comment type="cofactor">
    <cofactor evidence="4">
        <name>Zn(2+)</name>
        <dbReference type="ChEBI" id="CHEBI:29105"/>
    </cofactor>
    <text evidence="4">Binds 1 zinc ion per subunit.</text>
</comment>
<keyword evidence="1 4" id="KW-0328">Glycosyltransferase</keyword>
<feature type="binding site" evidence="4">
    <location>
        <position position="219"/>
    </location>
    <ligand>
        <name>substrate</name>
    </ligand>
</feature>
<feature type="region of interest" description="RNA binding" evidence="4">
    <location>
        <begin position="250"/>
        <end position="256"/>
    </location>
</feature>
<dbReference type="InterPro" id="IPR004803">
    <property type="entry name" value="TGT"/>
</dbReference>
<feature type="binding site" evidence="4">
    <location>
        <position position="151"/>
    </location>
    <ligand>
        <name>substrate</name>
    </ligand>
</feature>
<organism evidence="6 7">
    <name type="scientific">Polyangium fumosum</name>
    <dbReference type="NCBI Taxonomy" id="889272"/>
    <lineage>
        <taxon>Bacteria</taxon>
        <taxon>Pseudomonadati</taxon>
        <taxon>Myxococcota</taxon>
        <taxon>Polyangia</taxon>
        <taxon>Polyangiales</taxon>
        <taxon>Polyangiaceae</taxon>
        <taxon>Polyangium</taxon>
    </lineage>
</organism>
<protein>
    <recommendedName>
        <fullName evidence="4">Queuine tRNA-ribosyltransferase</fullName>
        <ecNumber evidence="4">2.4.2.29</ecNumber>
    </recommendedName>
    <alternativeName>
        <fullName evidence="4">Guanine insertion enzyme</fullName>
    </alternativeName>
    <alternativeName>
        <fullName evidence="4">tRNA-guanine transglycosylase</fullName>
    </alternativeName>
</protein>
<dbReference type="NCBIfam" id="TIGR00430">
    <property type="entry name" value="Q_tRNA_tgt"/>
    <property type="match status" value="1"/>
</dbReference>
<dbReference type="EC" id="2.4.2.29" evidence="4"/>
<feature type="binding site" evidence="4">
    <location>
        <position position="339"/>
    </location>
    <ligand>
        <name>Zn(2+)</name>
        <dbReference type="ChEBI" id="CHEBI:29105"/>
    </ligand>
</feature>
<dbReference type="Gene3D" id="3.20.20.105">
    <property type="entry name" value="Queuine tRNA-ribosyltransferase-like"/>
    <property type="match status" value="1"/>
</dbReference>
<comment type="catalytic activity">
    <reaction evidence="4">
        <text>7-aminomethyl-7-carbaguanine + guanosine(34) in tRNA = 7-aminomethyl-7-carbaguanosine(34) in tRNA + guanine</text>
        <dbReference type="Rhea" id="RHEA:24104"/>
        <dbReference type="Rhea" id="RHEA-COMP:10341"/>
        <dbReference type="Rhea" id="RHEA-COMP:10342"/>
        <dbReference type="ChEBI" id="CHEBI:16235"/>
        <dbReference type="ChEBI" id="CHEBI:58703"/>
        <dbReference type="ChEBI" id="CHEBI:74269"/>
        <dbReference type="ChEBI" id="CHEBI:82833"/>
        <dbReference type="EC" id="2.4.2.29"/>
    </reaction>
</comment>
<feature type="region of interest" description="RNA binding; important for wobble base 34 recognition" evidence="4">
    <location>
        <begin position="274"/>
        <end position="278"/>
    </location>
</feature>
<comment type="caution">
    <text evidence="6">The sequence shown here is derived from an EMBL/GenBank/DDBJ whole genome shotgun (WGS) entry which is preliminary data.</text>
</comment>
<proteinExistence type="inferred from homology"/>
<dbReference type="PANTHER" id="PTHR46499:SF1">
    <property type="entry name" value="QUEUINE TRNA-RIBOSYLTRANSFERASE"/>
    <property type="match status" value="1"/>
</dbReference>
<feature type="domain" description="tRNA-guanine(15) transglycosylase-like" evidence="5">
    <location>
        <begin position="19"/>
        <end position="370"/>
    </location>
</feature>
<dbReference type="AlphaFoldDB" id="A0A4V5PNG8"/>
<feature type="binding site" evidence="4">
    <location>
        <position position="312"/>
    </location>
    <ligand>
        <name>Zn(2+)</name>
        <dbReference type="ChEBI" id="CHEBI:29105"/>
    </ligand>
</feature>
<comment type="pathway">
    <text evidence="4">tRNA modification; tRNA-queuosine biosynthesis.</text>
</comment>
<dbReference type="Pfam" id="PF01702">
    <property type="entry name" value="TGT"/>
    <property type="match status" value="1"/>
</dbReference>
<keyword evidence="7" id="KW-1185">Reference proteome</keyword>
<dbReference type="InterPro" id="IPR050076">
    <property type="entry name" value="ArchSynthase1/Queuine_TRR"/>
</dbReference>
<dbReference type="GO" id="GO:0008479">
    <property type="term" value="F:tRNA-guanosine(34) queuine transglycosylase activity"/>
    <property type="evidence" value="ECO:0007669"/>
    <property type="project" value="UniProtKB-UniRule"/>
</dbReference>
<gene>
    <name evidence="4 6" type="primary">tgt</name>
    <name evidence="6" type="ORF">E8A74_04255</name>
</gene>
<keyword evidence="4" id="KW-0671">Queuosine biosynthesis</keyword>
<dbReference type="Proteomes" id="UP000309215">
    <property type="component" value="Unassembled WGS sequence"/>
</dbReference>
<keyword evidence="3 4" id="KW-0819">tRNA processing</keyword>
<keyword evidence="2 4" id="KW-0808">Transferase</keyword>
<feature type="active site" description="Proton acceptor" evidence="4">
    <location>
        <position position="97"/>
    </location>
</feature>
<evidence type="ECO:0000256" key="4">
    <source>
        <dbReference type="HAMAP-Rule" id="MF_00168"/>
    </source>
</evidence>
<dbReference type="GO" id="GO:0005829">
    <property type="term" value="C:cytosol"/>
    <property type="evidence" value="ECO:0007669"/>
    <property type="project" value="TreeGrafter"/>
</dbReference>
<name>A0A4V5PNG8_9BACT</name>
<comment type="subunit">
    <text evidence="4">Homodimer. Within each dimer, one monomer is responsible for RNA recognition and catalysis, while the other monomer binds to the replacement base PreQ1.</text>
</comment>
<dbReference type="EMBL" id="SSMQ01000003">
    <property type="protein sequence ID" value="TKD12322.1"/>
    <property type="molecule type" value="Genomic_DNA"/>
</dbReference>
<keyword evidence="4" id="KW-0479">Metal-binding</keyword>
<evidence type="ECO:0000259" key="5">
    <source>
        <dbReference type="Pfam" id="PF01702"/>
    </source>
</evidence>
<feature type="active site" description="Nucleophile" evidence="4">
    <location>
        <position position="269"/>
    </location>
</feature>
<accession>A0A4V5PNG8</accession>
<dbReference type="NCBIfam" id="TIGR00449">
    <property type="entry name" value="tgt_general"/>
    <property type="match status" value="1"/>
</dbReference>
<keyword evidence="4" id="KW-0862">Zinc</keyword>
<dbReference type="SUPFAM" id="SSF51713">
    <property type="entry name" value="tRNA-guanine transglycosylase"/>
    <property type="match status" value="1"/>
</dbReference>
<feature type="binding site" evidence="4">
    <location>
        <position position="307"/>
    </location>
    <ligand>
        <name>Zn(2+)</name>
        <dbReference type="ChEBI" id="CHEBI:29105"/>
    </ligand>
</feature>
<dbReference type="PANTHER" id="PTHR46499">
    <property type="entry name" value="QUEUINE TRNA-RIBOSYLTRANSFERASE"/>
    <property type="match status" value="1"/>
</dbReference>
<reference evidence="6 7" key="1">
    <citation type="submission" date="2019-04" db="EMBL/GenBank/DDBJ databases">
        <authorList>
            <person name="Li Y."/>
            <person name="Wang J."/>
        </authorList>
    </citation>
    <scope>NUCLEOTIDE SEQUENCE [LARGE SCALE GENOMIC DNA]</scope>
    <source>
        <strain evidence="6 7">DSM 14668</strain>
    </source>
</reference>
<feature type="binding site" evidence="4">
    <location>
        <position position="192"/>
    </location>
    <ligand>
        <name>substrate</name>
    </ligand>
</feature>
<dbReference type="RefSeq" id="WP_136927621.1">
    <property type="nucleotide sequence ID" value="NZ_SSMQ01000003.1"/>
</dbReference>
<dbReference type="UniPathway" id="UPA00392"/>
<evidence type="ECO:0000256" key="1">
    <source>
        <dbReference type="ARBA" id="ARBA00022676"/>
    </source>
</evidence>